<dbReference type="Gene3D" id="1.10.510.10">
    <property type="entry name" value="Transferase(Phosphotransferase) domain 1"/>
    <property type="match status" value="1"/>
</dbReference>
<dbReference type="PROSITE" id="PS00108">
    <property type="entry name" value="PROTEIN_KINASE_ST"/>
    <property type="match status" value="1"/>
</dbReference>
<evidence type="ECO:0000256" key="4">
    <source>
        <dbReference type="ARBA" id="ARBA00022679"/>
    </source>
</evidence>
<keyword evidence="10" id="KW-0325">Glycoprotein</keyword>
<gene>
    <name evidence="16" type="primary">LOC103629182</name>
</gene>
<keyword evidence="6 11" id="KW-0547">Nucleotide-binding</keyword>
<dbReference type="AlphaFoldDB" id="A0A804PSA4"/>
<dbReference type="InterPro" id="IPR045274">
    <property type="entry name" value="WAK-like"/>
</dbReference>
<dbReference type="InParanoid" id="A0A804PSA4"/>
<dbReference type="RefSeq" id="XP_008648576.2">
    <property type="nucleotide sequence ID" value="XM_008650354.3"/>
</dbReference>
<dbReference type="PROSITE" id="PS00107">
    <property type="entry name" value="PROTEIN_KINASE_ATP"/>
    <property type="match status" value="1"/>
</dbReference>
<organism evidence="16 17">
    <name type="scientific">Zea mays</name>
    <name type="common">Maize</name>
    <dbReference type="NCBI Taxonomy" id="4577"/>
    <lineage>
        <taxon>Eukaryota</taxon>
        <taxon>Viridiplantae</taxon>
        <taxon>Streptophyta</taxon>
        <taxon>Embryophyta</taxon>
        <taxon>Tracheophyta</taxon>
        <taxon>Spermatophyta</taxon>
        <taxon>Magnoliopsida</taxon>
        <taxon>Liliopsida</taxon>
        <taxon>Poales</taxon>
        <taxon>Poaceae</taxon>
        <taxon>PACMAD clade</taxon>
        <taxon>Panicoideae</taxon>
        <taxon>Andropogonodae</taxon>
        <taxon>Andropogoneae</taxon>
        <taxon>Tripsacinae</taxon>
        <taxon>Zea</taxon>
    </lineage>
</organism>
<evidence type="ECO:0000256" key="13">
    <source>
        <dbReference type="SAM" id="Phobius"/>
    </source>
</evidence>
<dbReference type="SUPFAM" id="SSF57196">
    <property type="entry name" value="EGF/Laminin"/>
    <property type="match status" value="1"/>
</dbReference>
<dbReference type="Gramene" id="Zm00001eb265310_T001">
    <property type="protein sequence ID" value="Zm00001eb265310_P001"/>
    <property type="gene ID" value="Zm00001eb265310"/>
</dbReference>
<reference evidence="16" key="3">
    <citation type="submission" date="2021-05" db="UniProtKB">
        <authorList>
            <consortium name="EnsemblPlants"/>
        </authorList>
    </citation>
    <scope>IDENTIFICATION</scope>
    <source>
        <strain evidence="16">cv. B73</strain>
    </source>
</reference>
<sequence>MSTALTILPLLLVVAAAFTIKACAAALEALPGCQDSCGGTAIRYPFGIGAGCYRPGFEIICDGGTPVLFGTTRAVPLSNLSISTAEALVMLPVAWQCYNSSDQVYDVDYGDVQFNKAGVYRISNARNQVVVVGCNSLGYTESQRSEGSDYSYAYYTGCMCFCNNSASAVDGVCSGVGCCHVDFPSGLTNNNMNFRSYTHKNRLDFSPCDYAFFVDKNYTFHTTDLKMDRNRTMPVWLDWAIRDNQTQTCEEAKKGQGHNYACVSSNSDCYNSTNGPGYVCNCSMGYDGNPYVTNGCTDINECERPGYPCFGNCRNTEGSYECTCPSGTHSGDPFKEPCSSNFPLPAQISIGVVGGLLIIAVPVLVALILKEKRKMKEFFEKNGGPTLEKVNNIKLFRKEDLKPILKSINLIGQGGFGEVYKGHLHSNSQPVAVKKPKNAAPPPAKKKKQKTGDGGGALAQKDDQFANEVIIQSRIIHKNIVKLIGCCLEVDTPILVYEFVSKGSLDDILHGGGSGSSTVPLRLDRRLDIAAQSADGLAYMHSKTTTSILHGDVKPANILLDDNFVPKISDFGISRLIAMDKQHTNYVIGDLSYMDPEYLRSGILTNKSDVYSFGVVLLELITRKKASASDNNGLLKNFLDAYTKDNRLVTELVDAEIAATENLELIHSMAGMIVQCLNLDIDKRPEMTDVAERLQYMAKRSRG</sequence>
<dbReference type="FunFam" id="1.10.510.10:FF:000606">
    <property type="entry name" value="Wall-associated receptor kinase 3"/>
    <property type="match status" value="1"/>
</dbReference>
<evidence type="ECO:0007829" key="18">
    <source>
        <dbReference type="PeptideAtlas" id="A0A804PSA4"/>
    </source>
</evidence>
<proteinExistence type="evidence at protein level"/>
<dbReference type="SMART" id="SM00179">
    <property type="entry name" value="EGF_CA"/>
    <property type="match status" value="1"/>
</dbReference>
<dbReference type="PANTHER" id="PTHR27005">
    <property type="entry name" value="WALL-ASSOCIATED RECEPTOR KINASE-LIKE 21"/>
    <property type="match status" value="1"/>
</dbReference>
<name>A0A804PSA4_MAIZE</name>
<dbReference type="GO" id="GO:0005524">
    <property type="term" value="F:ATP binding"/>
    <property type="evidence" value="ECO:0007669"/>
    <property type="project" value="UniProtKB-UniRule"/>
</dbReference>
<feature type="domain" description="Protein kinase" evidence="15">
    <location>
        <begin position="405"/>
        <end position="697"/>
    </location>
</feature>
<evidence type="ECO:0000256" key="5">
    <source>
        <dbReference type="ARBA" id="ARBA00022729"/>
    </source>
</evidence>
<reference evidence="16" key="2">
    <citation type="submission" date="2019-07" db="EMBL/GenBank/DDBJ databases">
        <authorList>
            <person name="Seetharam A."/>
            <person name="Woodhouse M."/>
            <person name="Cannon E."/>
        </authorList>
    </citation>
    <scope>NUCLEOTIDE SEQUENCE [LARGE SCALE GENOMIC DNA]</scope>
    <source>
        <strain evidence="16">cv. B73</strain>
    </source>
</reference>
<dbReference type="InterPro" id="IPR011009">
    <property type="entry name" value="Kinase-like_dom_sf"/>
</dbReference>
<evidence type="ECO:0000259" key="15">
    <source>
        <dbReference type="PROSITE" id="PS50011"/>
    </source>
</evidence>
<dbReference type="Pfam" id="PF07645">
    <property type="entry name" value="EGF_CA"/>
    <property type="match status" value="1"/>
</dbReference>
<dbReference type="InterPro" id="IPR008271">
    <property type="entry name" value="Ser/Thr_kinase_AS"/>
</dbReference>
<dbReference type="FunFam" id="3.30.200.20:FF:000581">
    <property type="entry name" value="Wall-associated receptor kinase 3"/>
    <property type="match status" value="1"/>
</dbReference>
<dbReference type="SMART" id="SM00220">
    <property type="entry name" value="S_TKc"/>
    <property type="match status" value="1"/>
</dbReference>
<keyword evidence="8 11" id="KW-0067">ATP-binding</keyword>
<dbReference type="GO" id="GO:0005509">
    <property type="term" value="F:calcium ion binding"/>
    <property type="evidence" value="ECO:0007669"/>
    <property type="project" value="InterPro"/>
</dbReference>
<keyword evidence="4" id="KW-0808">Transferase</keyword>
<dbReference type="Pfam" id="PF00069">
    <property type="entry name" value="Pkinase"/>
    <property type="match status" value="1"/>
</dbReference>
<evidence type="ECO:0000256" key="11">
    <source>
        <dbReference type="PROSITE-ProRule" id="PRU10141"/>
    </source>
</evidence>
<dbReference type="GO" id="GO:0005886">
    <property type="term" value="C:plasma membrane"/>
    <property type="evidence" value="ECO:0000318"/>
    <property type="project" value="GO_Central"/>
</dbReference>
<dbReference type="Proteomes" id="UP000007305">
    <property type="component" value="Chromosome 6"/>
</dbReference>
<reference evidence="17" key="1">
    <citation type="journal article" date="2009" name="Science">
        <title>The B73 maize genome: complexity, diversity, and dynamics.</title>
        <authorList>
            <person name="Schnable P.S."/>
            <person name="Ware D."/>
            <person name="Fulton R.S."/>
            <person name="Stein J.C."/>
            <person name="Wei F."/>
            <person name="Pasternak S."/>
            <person name="Liang C."/>
            <person name="Zhang J."/>
            <person name="Fulton L."/>
            <person name="Graves T.A."/>
            <person name="Minx P."/>
            <person name="Reily A.D."/>
            <person name="Courtney L."/>
            <person name="Kruchowski S.S."/>
            <person name="Tomlinson C."/>
            <person name="Strong C."/>
            <person name="Delehaunty K."/>
            <person name="Fronick C."/>
            <person name="Courtney B."/>
            <person name="Rock S.M."/>
            <person name="Belter E."/>
            <person name="Du F."/>
            <person name="Kim K."/>
            <person name="Abbott R.M."/>
            <person name="Cotton M."/>
            <person name="Levy A."/>
            <person name="Marchetto P."/>
            <person name="Ochoa K."/>
            <person name="Jackson S.M."/>
            <person name="Gillam B."/>
            <person name="Chen W."/>
            <person name="Yan L."/>
            <person name="Higginbotham J."/>
            <person name="Cardenas M."/>
            <person name="Waligorski J."/>
            <person name="Applebaum E."/>
            <person name="Phelps L."/>
            <person name="Falcone J."/>
            <person name="Kanchi K."/>
            <person name="Thane T."/>
            <person name="Scimone A."/>
            <person name="Thane N."/>
            <person name="Henke J."/>
            <person name="Wang T."/>
            <person name="Ruppert J."/>
            <person name="Shah N."/>
            <person name="Rotter K."/>
            <person name="Hodges J."/>
            <person name="Ingenthron E."/>
            <person name="Cordes M."/>
            <person name="Kohlberg S."/>
            <person name="Sgro J."/>
            <person name="Delgado B."/>
            <person name="Mead K."/>
            <person name="Chinwalla A."/>
            <person name="Leonard S."/>
            <person name="Crouse K."/>
            <person name="Collura K."/>
            <person name="Kudrna D."/>
            <person name="Currie J."/>
            <person name="He R."/>
            <person name="Angelova A."/>
            <person name="Rajasekar S."/>
            <person name="Mueller T."/>
            <person name="Lomeli R."/>
            <person name="Scara G."/>
            <person name="Ko A."/>
            <person name="Delaney K."/>
            <person name="Wissotski M."/>
            <person name="Lopez G."/>
            <person name="Campos D."/>
            <person name="Braidotti M."/>
            <person name="Ashley E."/>
            <person name="Golser W."/>
            <person name="Kim H."/>
            <person name="Lee S."/>
            <person name="Lin J."/>
            <person name="Dujmic Z."/>
            <person name="Kim W."/>
            <person name="Talag J."/>
            <person name="Zuccolo A."/>
            <person name="Fan C."/>
            <person name="Sebastian A."/>
            <person name="Kramer M."/>
            <person name="Spiegel L."/>
            <person name="Nascimento L."/>
            <person name="Zutavern T."/>
            <person name="Miller B."/>
            <person name="Ambroise C."/>
            <person name="Muller S."/>
            <person name="Spooner W."/>
            <person name="Narechania A."/>
            <person name="Ren L."/>
            <person name="Wei S."/>
            <person name="Kumari S."/>
            <person name="Faga B."/>
            <person name="Levy M.J."/>
            <person name="McMahan L."/>
            <person name="Van Buren P."/>
            <person name="Vaughn M.W."/>
            <person name="Ying K."/>
            <person name="Yeh C.-T."/>
            <person name="Emrich S.J."/>
            <person name="Jia Y."/>
            <person name="Kalyanaraman A."/>
            <person name="Hsia A.-P."/>
            <person name="Barbazuk W.B."/>
            <person name="Baucom R.S."/>
            <person name="Brutnell T.P."/>
            <person name="Carpita N.C."/>
            <person name="Chaparro C."/>
            <person name="Chia J.-M."/>
            <person name="Deragon J.-M."/>
            <person name="Estill J.C."/>
            <person name="Fu Y."/>
            <person name="Jeddeloh J.A."/>
            <person name="Han Y."/>
            <person name="Lee H."/>
            <person name="Li P."/>
            <person name="Lisch D.R."/>
            <person name="Liu S."/>
            <person name="Liu Z."/>
            <person name="Nagel D.H."/>
            <person name="McCann M.C."/>
            <person name="SanMiguel P."/>
            <person name="Myers A.M."/>
            <person name="Nettleton D."/>
            <person name="Nguyen J."/>
            <person name="Penning B.W."/>
            <person name="Ponnala L."/>
            <person name="Schneider K.L."/>
            <person name="Schwartz D.C."/>
            <person name="Sharma A."/>
            <person name="Soderlund C."/>
            <person name="Springer N.M."/>
            <person name="Sun Q."/>
            <person name="Wang H."/>
            <person name="Waterman M."/>
            <person name="Westerman R."/>
            <person name="Wolfgruber T.K."/>
            <person name="Yang L."/>
            <person name="Yu Y."/>
            <person name="Zhang L."/>
            <person name="Zhou S."/>
            <person name="Zhu Q."/>
            <person name="Bennetzen J.L."/>
            <person name="Dawe R.K."/>
            <person name="Jiang J."/>
            <person name="Jiang N."/>
            <person name="Presting G.G."/>
            <person name="Wessler S.R."/>
            <person name="Aluru S."/>
            <person name="Martienssen R.A."/>
            <person name="Clifton S.W."/>
            <person name="McCombie W.R."/>
            <person name="Wing R.A."/>
            <person name="Wilson R.K."/>
        </authorList>
    </citation>
    <scope>NUCLEOTIDE SEQUENCE [LARGE SCALE GENOMIC DNA]</scope>
    <source>
        <strain evidence="17">cv. B73</strain>
    </source>
</reference>
<dbReference type="CDD" id="cd00054">
    <property type="entry name" value="EGF_CA"/>
    <property type="match status" value="1"/>
</dbReference>
<dbReference type="OrthoDB" id="629019at2759"/>
<dbReference type="InterPro" id="IPR018097">
    <property type="entry name" value="EGF_Ca-bd_CS"/>
</dbReference>
<keyword evidence="13" id="KW-1133">Transmembrane helix</keyword>
<keyword evidence="13" id="KW-0812">Transmembrane</keyword>
<feature type="chain" id="PRO_5032814579" description="Protein kinase domain-containing protein" evidence="14">
    <location>
        <begin position="18"/>
        <end position="703"/>
    </location>
</feature>
<evidence type="ECO:0000256" key="10">
    <source>
        <dbReference type="ARBA" id="ARBA00023180"/>
    </source>
</evidence>
<comment type="subcellular location">
    <subcellularLocation>
        <location evidence="1">Membrane</location>
        <topology evidence="1">Single-pass type I membrane protein</topology>
    </subcellularLocation>
</comment>
<dbReference type="PROSITE" id="PS01187">
    <property type="entry name" value="EGF_CA"/>
    <property type="match status" value="1"/>
</dbReference>
<dbReference type="GO" id="GO:0030247">
    <property type="term" value="F:polysaccharide binding"/>
    <property type="evidence" value="ECO:0007669"/>
    <property type="project" value="InterPro"/>
</dbReference>
<feature type="transmembrane region" description="Helical" evidence="13">
    <location>
        <begin position="348"/>
        <end position="369"/>
    </location>
</feature>
<keyword evidence="5 14" id="KW-0732">Signal</keyword>
<evidence type="ECO:0000313" key="17">
    <source>
        <dbReference type="Proteomes" id="UP000007305"/>
    </source>
</evidence>
<dbReference type="SUPFAM" id="SSF56112">
    <property type="entry name" value="Protein kinase-like (PK-like)"/>
    <property type="match status" value="1"/>
</dbReference>
<accession>A0A804PSA4</accession>
<evidence type="ECO:0000256" key="14">
    <source>
        <dbReference type="SAM" id="SignalP"/>
    </source>
</evidence>
<keyword evidence="3" id="KW-0245">EGF-like domain</keyword>
<feature type="binding site" evidence="11">
    <location>
        <position position="435"/>
    </location>
    <ligand>
        <name>ATP</name>
        <dbReference type="ChEBI" id="CHEBI:30616"/>
    </ligand>
</feature>
<dbReference type="InterPro" id="IPR049883">
    <property type="entry name" value="NOTCH1_EGF-like"/>
</dbReference>
<dbReference type="KEGG" id="zma:103629182"/>
<dbReference type="GO" id="GO:0004674">
    <property type="term" value="F:protein serine/threonine kinase activity"/>
    <property type="evidence" value="ECO:0007669"/>
    <property type="project" value="UniProtKB-KW"/>
</dbReference>
<protein>
    <recommendedName>
        <fullName evidence="15">Protein kinase domain-containing protein</fullName>
    </recommendedName>
</protein>
<dbReference type="Pfam" id="PF13947">
    <property type="entry name" value="GUB_WAK_bind"/>
    <property type="match status" value="1"/>
</dbReference>
<feature type="signal peptide" evidence="14">
    <location>
        <begin position="1"/>
        <end position="17"/>
    </location>
</feature>
<evidence type="ECO:0000256" key="1">
    <source>
        <dbReference type="ARBA" id="ARBA00004479"/>
    </source>
</evidence>
<evidence type="ECO:0000256" key="12">
    <source>
        <dbReference type="SAM" id="MobiDB-lite"/>
    </source>
</evidence>
<dbReference type="InterPro" id="IPR000719">
    <property type="entry name" value="Prot_kinase_dom"/>
</dbReference>
<keyword evidence="18" id="KW-1267">Proteomics identification</keyword>
<dbReference type="GO" id="GO:0007166">
    <property type="term" value="P:cell surface receptor signaling pathway"/>
    <property type="evidence" value="ECO:0000318"/>
    <property type="project" value="GO_Central"/>
</dbReference>
<dbReference type="InterPro" id="IPR017441">
    <property type="entry name" value="Protein_kinase_ATP_BS"/>
</dbReference>
<dbReference type="GeneID" id="103629182"/>
<dbReference type="Gene3D" id="3.30.200.20">
    <property type="entry name" value="Phosphorylase Kinase, domain 1"/>
    <property type="match status" value="1"/>
</dbReference>
<dbReference type="InterPro" id="IPR001881">
    <property type="entry name" value="EGF-like_Ca-bd_dom"/>
</dbReference>
<evidence type="ECO:0000256" key="3">
    <source>
        <dbReference type="ARBA" id="ARBA00022536"/>
    </source>
</evidence>
<dbReference type="InterPro" id="IPR025287">
    <property type="entry name" value="WAK_GUB"/>
</dbReference>
<evidence type="ECO:0000256" key="7">
    <source>
        <dbReference type="ARBA" id="ARBA00022777"/>
    </source>
</evidence>
<evidence type="ECO:0000256" key="8">
    <source>
        <dbReference type="ARBA" id="ARBA00022840"/>
    </source>
</evidence>
<keyword evidence="13" id="KW-0472">Membrane</keyword>
<feature type="region of interest" description="Disordered" evidence="12">
    <location>
        <begin position="432"/>
        <end position="459"/>
    </location>
</feature>
<evidence type="ECO:0000313" key="16">
    <source>
        <dbReference type="EnsemblPlants" id="Zm00001eb265310_P001"/>
    </source>
</evidence>
<keyword evidence="7" id="KW-0418">Kinase</keyword>
<dbReference type="EnsemblPlants" id="Zm00001eb265310_T001">
    <property type="protein sequence ID" value="Zm00001eb265310_P001"/>
    <property type="gene ID" value="Zm00001eb265310"/>
</dbReference>
<evidence type="ECO:0000256" key="2">
    <source>
        <dbReference type="ARBA" id="ARBA00022527"/>
    </source>
</evidence>
<dbReference type="FunCoup" id="A0A804PSA4">
    <property type="interactions" value="982"/>
</dbReference>
<dbReference type="PANTHER" id="PTHR27005:SF177">
    <property type="entry name" value="PROTEIN KINASE DOMAIN-CONTAINING PROTEIN"/>
    <property type="match status" value="1"/>
</dbReference>
<keyword evidence="2" id="KW-0723">Serine/threonine-protein kinase</keyword>
<evidence type="ECO:0000256" key="6">
    <source>
        <dbReference type="ARBA" id="ARBA00022741"/>
    </source>
</evidence>
<keyword evidence="17" id="KW-1185">Reference proteome</keyword>
<dbReference type="Gene3D" id="2.10.25.10">
    <property type="entry name" value="Laminin"/>
    <property type="match status" value="1"/>
</dbReference>
<keyword evidence="9" id="KW-1015">Disulfide bond</keyword>
<dbReference type="PROSITE" id="PS50011">
    <property type="entry name" value="PROTEIN_KINASE_DOM"/>
    <property type="match status" value="1"/>
</dbReference>
<evidence type="ECO:0000256" key="9">
    <source>
        <dbReference type="ARBA" id="ARBA00023157"/>
    </source>
</evidence>